<feature type="region of interest" description="Disordered" evidence="1">
    <location>
        <begin position="1"/>
        <end position="78"/>
    </location>
</feature>
<dbReference type="OrthoDB" id="3922215at2759"/>
<name>A0A517LI51_9PEZI</name>
<gene>
    <name evidence="2" type="ORF">FKW77_001521</name>
</gene>
<accession>A0A517LI51</accession>
<evidence type="ECO:0000313" key="2">
    <source>
        <dbReference type="EMBL" id="QDS75311.1"/>
    </source>
</evidence>
<sequence>MAKITKPTPSYTPHAPGYFNPDNPRGSNTSDNTTLYETASESQPPKIYNTEAEPQLPKLDGESPEPHPLPKAKPHVSRSKLVRNEYGIWVPLPLETGKSEHGPWVPPMPVVEDSSHCCCVIL</sequence>
<feature type="compositionally biased region" description="Polar residues" evidence="1">
    <location>
        <begin position="25"/>
        <end position="43"/>
    </location>
</feature>
<dbReference type="EMBL" id="CP042197">
    <property type="protein sequence ID" value="QDS75311.1"/>
    <property type="molecule type" value="Genomic_DNA"/>
</dbReference>
<evidence type="ECO:0000313" key="3">
    <source>
        <dbReference type="Proteomes" id="UP000316270"/>
    </source>
</evidence>
<dbReference type="Proteomes" id="UP000316270">
    <property type="component" value="Chromosome 13"/>
</dbReference>
<reference evidence="2 3" key="1">
    <citation type="submission" date="2019-07" db="EMBL/GenBank/DDBJ databases">
        <title>Finished genome of Venturia effusa.</title>
        <authorList>
            <person name="Young C.A."/>
            <person name="Cox M.P."/>
            <person name="Ganley A.R.D."/>
            <person name="David W.J."/>
        </authorList>
    </citation>
    <scope>NUCLEOTIDE SEQUENCE [LARGE SCALE GENOMIC DNA]</scope>
    <source>
        <strain evidence="3">albino</strain>
    </source>
</reference>
<dbReference type="AlphaFoldDB" id="A0A517LI51"/>
<evidence type="ECO:0000256" key="1">
    <source>
        <dbReference type="SAM" id="MobiDB-lite"/>
    </source>
</evidence>
<proteinExistence type="predicted"/>
<protein>
    <submittedName>
        <fullName evidence="2">Uncharacterized protein</fullName>
    </submittedName>
</protein>
<keyword evidence="3" id="KW-1185">Reference proteome</keyword>
<organism evidence="2 3">
    <name type="scientific">Venturia effusa</name>
    <dbReference type="NCBI Taxonomy" id="50376"/>
    <lineage>
        <taxon>Eukaryota</taxon>
        <taxon>Fungi</taxon>
        <taxon>Dikarya</taxon>
        <taxon>Ascomycota</taxon>
        <taxon>Pezizomycotina</taxon>
        <taxon>Dothideomycetes</taxon>
        <taxon>Pleosporomycetidae</taxon>
        <taxon>Venturiales</taxon>
        <taxon>Venturiaceae</taxon>
        <taxon>Venturia</taxon>
    </lineage>
</organism>